<dbReference type="AlphaFoldDB" id="A0A7W5CGE5"/>
<evidence type="ECO:0000313" key="2">
    <source>
        <dbReference type="Proteomes" id="UP000543579"/>
    </source>
</evidence>
<sequence length="99" mass="10767">MHDRERHGSGTRLYVLRLRRRDHGRVRVYSDGRLLGRLSEEVSDALKPSLERVGGAAVVNGSGTKAGGIRLWVDVPTSRAFEAYAATRGEATPAAPLGR</sequence>
<dbReference type="Proteomes" id="UP000543579">
    <property type="component" value="Unassembled WGS sequence"/>
</dbReference>
<comment type="caution">
    <text evidence="1">The sequence shown here is derived from an EMBL/GenBank/DDBJ whole genome shotgun (WGS) entry which is preliminary data.</text>
</comment>
<proteinExistence type="predicted"/>
<evidence type="ECO:0000313" key="1">
    <source>
        <dbReference type="EMBL" id="MBB3157213.1"/>
    </source>
</evidence>
<name>A0A7W5CGE5_9MICO</name>
<reference evidence="1 2" key="1">
    <citation type="submission" date="2020-08" db="EMBL/GenBank/DDBJ databases">
        <title>Genomic Encyclopedia of Type Strains, Phase III (KMG-III): the genomes of soil and plant-associated and newly described type strains.</title>
        <authorList>
            <person name="Whitman W."/>
        </authorList>
    </citation>
    <scope>NUCLEOTIDE SEQUENCE [LARGE SCALE GENOMIC DNA]</scope>
    <source>
        <strain evidence="1 2">CECT 8356</strain>
    </source>
</reference>
<protein>
    <submittedName>
        <fullName evidence="1">Uncharacterized protein</fullName>
    </submittedName>
</protein>
<dbReference type="EMBL" id="JACHXY010000001">
    <property type="protein sequence ID" value="MBB3157213.1"/>
    <property type="molecule type" value="Genomic_DNA"/>
</dbReference>
<accession>A0A7W5CGE5</accession>
<gene>
    <name evidence="1" type="ORF">FHS07_000897</name>
</gene>
<organism evidence="1 2">
    <name type="scientific">Microbacterium proteolyticum</name>
    <dbReference type="NCBI Taxonomy" id="1572644"/>
    <lineage>
        <taxon>Bacteria</taxon>
        <taxon>Bacillati</taxon>
        <taxon>Actinomycetota</taxon>
        <taxon>Actinomycetes</taxon>
        <taxon>Micrococcales</taxon>
        <taxon>Microbacteriaceae</taxon>
        <taxon>Microbacterium</taxon>
    </lineage>
</organism>